<evidence type="ECO:0000256" key="6">
    <source>
        <dbReference type="ARBA" id="ARBA00022777"/>
    </source>
</evidence>
<gene>
    <name evidence="10" type="ORF">VXJ25_05510</name>
</gene>
<evidence type="ECO:0000256" key="4">
    <source>
        <dbReference type="ARBA" id="ARBA00022679"/>
    </source>
</evidence>
<evidence type="ECO:0000256" key="2">
    <source>
        <dbReference type="ARBA" id="ARBA00012438"/>
    </source>
</evidence>
<protein>
    <recommendedName>
        <fullName evidence="2">histidine kinase</fullName>
        <ecNumber evidence="2">2.7.13.3</ecNumber>
    </recommendedName>
</protein>
<dbReference type="Gene3D" id="1.20.5.1930">
    <property type="match status" value="1"/>
</dbReference>
<dbReference type="InterPro" id="IPR011712">
    <property type="entry name" value="Sig_transdc_His_kin_sub3_dim/P"/>
</dbReference>
<evidence type="ECO:0000313" key="10">
    <source>
        <dbReference type="EMBL" id="MEE6147449.1"/>
    </source>
</evidence>
<evidence type="ECO:0000256" key="8">
    <source>
        <dbReference type="ARBA" id="ARBA00023012"/>
    </source>
</evidence>
<evidence type="ECO:0000256" key="3">
    <source>
        <dbReference type="ARBA" id="ARBA00022553"/>
    </source>
</evidence>
<name>A0ABU7RAK3_9ACTN</name>
<keyword evidence="7" id="KW-0067">ATP-binding</keyword>
<dbReference type="PANTHER" id="PTHR24421">
    <property type="entry name" value="NITRATE/NITRITE SENSOR PROTEIN NARX-RELATED"/>
    <property type="match status" value="1"/>
</dbReference>
<keyword evidence="5" id="KW-0547">Nucleotide-binding</keyword>
<dbReference type="SUPFAM" id="SSF55874">
    <property type="entry name" value="ATPase domain of HSP90 chaperone/DNA topoisomerase II/histidine kinase"/>
    <property type="match status" value="1"/>
</dbReference>
<dbReference type="InterPro" id="IPR036890">
    <property type="entry name" value="HATPase_C_sf"/>
</dbReference>
<evidence type="ECO:0000259" key="9">
    <source>
        <dbReference type="Pfam" id="PF07730"/>
    </source>
</evidence>
<dbReference type="GO" id="GO:0016301">
    <property type="term" value="F:kinase activity"/>
    <property type="evidence" value="ECO:0007669"/>
    <property type="project" value="UniProtKB-KW"/>
</dbReference>
<proteinExistence type="predicted"/>
<dbReference type="EC" id="2.7.13.3" evidence="2"/>
<dbReference type="Pfam" id="PF07730">
    <property type="entry name" value="HisKA_3"/>
    <property type="match status" value="1"/>
</dbReference>
<feature type="domain" description="Signal transduction histidine kinase subgroup 3 dimerisation and phosphoacceptor" evidence="9">
    <location>
        <begin position="173"/>
        <end position="236"/>
    </location>
</feature>
<dbReference type="CDD" id="cd16917">
    <property type="entry name" value="HATPase_UhpB-NarQ-NarX-like"/>
    <property type="match status" value="1"/>
</dbReference>
<keyword evidence="6 10" id="KW-0418">Kinase</keyword>
<dbReference type="InterPro" id="IPR050482">
    <property type="entry name" value="Sensor_HK_TwoCompSys"/>
</dbReference>
<accession>A0ABU7RAK3</accession>
<evidence type="ECO:0000256" key="1">
    <source>
        <dbReference type="ARBA" id="ARBA00000085"/>
    </source>
</evidence>
<keyword evidence="8" id="KW-0902">Two-component regulatory system</keyword>
<organism evidence="10 11">
    <name type="scientific">Olsenella absiana</name>
    <dbReference type="NCBI Taxonomy" id="3115222"/>
    <lineage>
        <taxon>Bacteria</taxon>
        <taxon>Bacillati</taxon>
        <taxon>Actinomycetota</taxon>
        <taxon>Coriobacteriia</taxon>
        <taxon>Coriobacteriales</taxon>
        <taxon>Atopobiaceae</taxon>
        <taxon>Olsenella</taxon>
    </lineage>
</organism>
<evidence type="ECO:0000256" key="5">
    <source>
        <dbReference type="ARBA" id="ARBA00022741"/>
    </source>
</evidence>
<dbReference type="Proteomes" id="UP001332931">
    <property type="component" value="Unassembled WGS sequence"/>
</dbReference>
<dbReference type="Gene3D" id="3.30.565.10">
    <property type="entry name" value="Histidine kinase-like ATPase, C-terminal domain"/>
    <property type="match status" value="1"/>
</dbReference>
<reference evidence="10 11" key="1">
    <citation type="submission" date="2024-01" db="EMBL/GenBank/DDBJ databases">
        <title>Description of Olsenella sp. nov., isolated from pig feces.</title>
        <authorList>
            <person name="Chang Y.-H."/>
        </authorList>
    </citation>
    <scope>NUCLEOTIDE SEQUENCE [LARGE SCALE GENOMIC DNA]</scope>
    <source>
        <strain evidence="10 11">YH-ols2223</strain>
    </source>
</reference>
<dbReference type="PANTHER" id="PTHR24421:SF10">
    <property type="entry name" value="NITRATE_NITRITE SENSOR PROTEIN NARQ"/>
    <property type="match status" value="1"/>
</dbReference>
<dbReference type="EMBL" id="JAZGJQ010000004">
    <property type="protein sequence ID" value="MEE6147449.1"/>
    <property type="molecule type" value="Genomic_DNA"/>
</dbReference>
<keyword evidence="4" id="KW-0808">Transferase</keyword>
<evidence type="ECO:0000313" key="11">
    <source>
        <dbReference type="Proteomes" id="UP001332931"/>
    </source>
</evidence>
<keyword evidence="11" id="KW-1185">Reference proteome</keyword>
<comment type="caution">
    <text evidence="10">The sequence shown here is derived from an EMBL/GenBank/DDBJ whole genome shotgun (WGS) entry which is preliminary data.</text>
</comment>
<comment type="catalytic activity">
    <reaction evidence="1">
        <text>ATP + protein L-histidine = ADP + protein N-phospho-L-histidine.</text>
        <dbReference type="EC" id="2.7.13.3"/>
    </reaction>
</comment>
<evidence type="ECO:0000256" key="7">
    <source>
        <dbReference type="ARBA" id="ARBA00022840"/>
    </source>
</evidence>
<dbReference type="RefSeq" id="WP_330958215.1">
    <property type="nucleotide sequence ID" value="NZ_JAZGJQ010000004.1"/>
</dbReference>
<keyword evidence="3" id="KW-0597">Phosphoprotein</keyword>
<sequence length="365" mass="38288">MERIADKSVVLLACLALVALAGEVDAVRVATLLAVVGASAGFELAARRHPAGAGALCCAACALGALVPGAWPSLPLACYDLPRTRSRRPLALAPCCVVLAWARGASEPQAAVLLALVASSMALSWRCGRVIALSRELHALQDDLQDRVLDLREKNRELEDARAWESHAAALAERTRIARDIHDSVGHQLTRLVLEVEALKVVHRGDADAVSELGGLADGLRGALASMRASVHALEDSAVDVGVELNRLAGQSGIAHVDVDCGLEGAPPAEVSRCLVAVTREALTNAARHARAAHATVRVTELPGIWQLRVENDGEVPADAAGLEARGMGLRGMRERVEGLGGTLLAGPDGRRFSVFASIPRKGRA</sequence>